<reference evidence="2 3" key="1">
    <citation type="submission" date="2019-03" db="EMBL/GenBank/DDBJ databases">
        <title>Deep-cultivation of Planctomycetes and their phenomic and genomic characterization uncovers novel biology.</title>
        <authorList>
            <person name="Wiegand S."/>
            <person name="Jogler M."/>
            <person name="Boedeker C."/>
            <person name="Pinto D."/>
            <person name="Vollmers J."/>
            <person name="Rivas-Marin E."/>
            <person name="Kohn T."/>
            <person name="Peeters S.H."/>
            <person name="Heuer A."/>
            <person name="Rast P."/>
            <person name="Oberbeckmann S."/>
            <person name="Bunk B."/>
            <person name="Jeske O."/>
            <person name="Meyerdierks A."/>
            <person name="Storesund J.E."/>
            <person name="Kallscheuer N."/>
            <person name="Luecker S."/>
            <person name="Lage O.M."/>
            <person name="Pohl T."/>
            <person name="Merkel B.J."/>
            <person name="Hornburger P."/>
            <person name="Mueller R.-W."/>
            <person name="Bruemmer F."/>
            <person name="Labrenz M."/>
            <person name="Spormann A.M."/>
            <person name="Op den Camp H."/>
            <person name="Overmann J."/>
            <person name="Amann R."/>
            <person name="Jetten M.S.M."/>
            <person name="Mascher T."/>
            <person name="Medema M.H."/>
            <person name="Devos D.P."/>
            <person name="Kaster A.-K."/>
            <person name="Ovreas L."/>
            <person name="Rohde M."/>
            <person name="Galperin M.Y."/>
            <person name="Jogler C."/>
        </authorList>
    </citation>
    <scope>NUCLEOTIDE SEQUENCE [LARGE SCALE GENOMIC DNA]</scope>
    <source>
        <strain evidence="2 3">V202</strain>
    </source>
</reference>
<dbReference type="Proteomes" id="UP000318384">
    <property type="component" value="Chromosome"/>
</dbReference>
<evidence type="ECO:0000313" key="2">
    <source>
        <dbReference type="EMBL" id="QDU08212.1"/>
    </source>
</evidence>
<evidence type="ECO:0000313" key="3">
    <source>
        <dbReference type="Proteomes" id="UP000318384"/>
    </source>
</evidence>
<feature type="domain" description="PilZ" evidence="1">
    <location>
        <begin position="39"/>
        <end position="134"/>
    </location>
</feature>
<dbReference type="RefSeq" id="WP_197993277.1">
    <property type="nucleotide sequence ID" value="NZ_CP037422.1"/>
</dbReference>
<accession>A0A517WSH8</accession>
<evidence type="ECO:0000259" key="1">
    <source>
        <dbReference type="Pfam" id="PF07238"/>
    </source>
</evidence>
<sequence length="137" mass="15977">MKSFTDFYEYSTEQQQLLPKVVNLLSQIEERAKHIYGKQRAHPRIDFRGLIVVSFSIDFSEPIEIYSGEMITVLGRSVSQSGISLICPDHIAQEELFLKLPLSESMDTWFSSKIVRKRRILDAFWEYGIQFQARLDV</sequence>
<proteinExistence type="predicted"/>
<name>A0A517WSH8_9PLAN</name>
<dbReference type="EMBL" id="CP037422">
    <property type="protein sequence ID" value="QDU08212.1"/>
    <property type="molecule type" value="Genomic_DNA"/>
</dbReference>
<keyword evidence="3" id="KW-1185">Reference proteome</keyword>
<dbReference type="InterPro" id="IPR009875">
    <property type="entry name" value="PilZ_domain"/>
</dbReference>
<protein>
    <recommendedName>
        <fullName evidence="1">PilZ domain-containing protein</fullName>
    </recommendedName>
</protein>
<organism evidence="2 3">
    <name type="scientific">Gimesia aquarii</name>
    <dbReference type="NCBI Taxonomy" id="2527964"/>
    <lineage>
        <taxon>Bacteria</taxon>
        <taxon>Pseudomonadati</taxon>
        <taxon>Planctomycetota</taxon>
        <taxon>Planctomycetia</taxon>
        <taxon>Planctomycetales</taxon>
        <taxon>Planctomycetaceae</taxon>
        <taxon>Gimesia</taxon>
    </lineage>
</organism>
<gene>
    <name evidence="2" type="ORF">V202x_15770</name>
</gene>
<dbReference type="GO" id="GO:0035438">
    <property type="term" value="F:cyclic-di-GMP binding"/>
    <property type="evidence" value="ECO:0007669"/>
    <property type="project" value="InterPro"/>
</dbReference>
<dbReference type="Pfam" id="PF07238">
    <property type="entry name" value="PilZ"/>
    <property type="match status" value="1"/>
</dbReference>
<dbReference type="AlphaFoldDB" id="A0A517WSH8"/>